<proteinExistence type="predicted"/>
<dbReference type="AlphaFoldDB" id="A0A1I0GIC3"/>
<reference evidence="3" key="1">
    <citation type="submission" date="2016-10" db="EMBL/GenBank/DDBJ databases">
        <authorList>
            <person name="Varghese N."/>
            <person name="Submissions S."/>
        </authorList>
    </citation>
    <scope>NUCLEOTIDE SEQUENCE [LARGE SCALE GENOMIC DNA]</scope>
    <source>
        <strain evidence="3">DSM 44209</strain>
    </source>
</reference>
<sequence length="121" mass="12370">MTPVLVVAVTVTAALLALAGIASTLAGRRIGLLHLGGAALLEVLLLVQAVLAVVLLVRGDRPADTPTFLGYLAGIVLLPVAGALWARSEPTRWAGTVLAVAAGTVGVMVWRLQQLWEATGG</sequence>
<keyword evidence="1" id="KW-1133">Transmembrane helix</keyword>
<keyword evidence="1" id="KW-0472">Membrane</keyword>
<feature type="transmembrane region" description="Helical" evidence="1">
    <location>
        <begin position="93"/>
        <end position="112"/>
    </location>
</feature>
<evidence type="ECO:0000256" key="1">
    <source>
        <dbReference type="SAM" id="Phobius"/>
    </source>
</evidence>
<feature type="transmembrane region" description="Helical" evidence="1">
    <location>
        <begin position="36"/>
        <end position="56"/>
    </location>
</feature>
<name>A0A1I0GIC3_9ACTN</name>
<protein>
    <recommendedName>
        <fullName evidence="4">Integral membrane protein</fullName>
    </recommendedName>
</protein>
<gene>
    <name evidence="2" type="ORF">SAMN04488546_3308</name>
</gene>
<evidence type="ECO:0000313" key="3">
    <source>
        <dbReference type="Proteomes" id="UP000198507"/>
    </source>
</evidence>
<dbReference type="OrthoDB" id="3828660at2"/>
<dbReference type="RefSeq" id="WP_091445948.1">
    <property type="nucleotide sequence ID" value="NZ_FOIE01000007.1"/>
</dbReference>
<evidence type="ECO:0008006" key="4">
    <source>
        <dbReference type="Google" id="ProtNLM"/>
    </source>
</evidence>
<organism evidence="2 3">
    <name type="scientific">Geodermatophilus poikilotrophus</name>
    <dbReference type="NCBI Taxonomy" id="1333667"/>
    <lineage>
        <taxon>Bacteria</taxon>
        <taxon>Bacillati</taxon>
        <taxon>Actinomycetota</taxon>
        <taxon>Actinomycetes</taxon>
        <taxon>Geodermatophilales</taxon>
        <taxon>Geodermatophilaceae</taxon>
        <taxon>Geodermatophilus</taxon>
    </lineage>
</organism>
<dbReference type="Proteomes" id="UP000198507">
    <property type="component" value="Unassembled WGS sequence"/>
</dbReference>
<keyword evidence="1" id="KW-0812">Transmembrane</keyword>
<keyword evidence="3" id="KW-1185">Reference proteome</keyword>
<evidence type="ECO:0000313" key="2">
    <source>
        <dbReference type="EMBL" id="SET70703.1"/>
    </source>
</evidence>
<accession>A0A1I0GIC3</accession>
<dbReference type="EMBL" id="FOIE01000007">
    <property type="protein sequence ID" value="SET70703.1"/>
    <property type="molecule type" value="Genomic_DNA"/>
</dbReference>
<feature type="transmembrane region" description="Helical" evidence="1">
    <location>
        <begin position="68"/>
        <end position="87"/>
    </location>
</feature>